<feature type="domain" description="Smf/DprA SLOG" evidence="2">
    <location>
        <begin position="79"/>
        <end position="288"/>
    </location>
</feature>
<dbReference type="NCBIfam" id="TIGR00732">
    <property type="entry name" value="dprA"/>
    <property type="match status" value="1"/>
</dbReference>
<dbReference type="SUPFAM" id="SSF102405">
    <property type="entry name" value="MCP/YpsA-like"/>
    <property type="match status" value="1"/>
</dbReference>
<dbReference type="Pfam" id="PF02481">
    <property type="entry name" value="DNA_processg_A"/>
    <property type="match status" value="1"/>
</dbReference>
<dbReference type="SUPFAM" id="SSF47781">
    <property type="entry name" value="RuvA domain 2-like"/>
    <property type="match status" value="1"/>
</dbReference>
<dbReference type="GO" id="GO:0009294">
    <property type="term" value="P:DNA-mediated transformation"/>
    <property type="evidence" value="ECO:0007669"/>
    <property type="project" value="InterPro"/>
</dbReference>
<dbReference type="InterPro" id="IPR057666">
    <property type="entry name" value="DrpA_SLOG"/>
</dbReference>
<dbReference type="InterPro" id="IPR003488">
    <property type="entry name" value="DprA"/>
</dbReference>
<dbReference type="Pfam" id="PF17782">
    <property type="entry name" value="WHD_DprA"/>
    <property type="match status" value="1"/>
</dbReference>
<dbReference type="EMBL" id="DTFV01000101">
    <property type="protein sequence ID" value="HGI31056.1"/>
    <property type="molecule type" value="Genomic_DNA"/>
</dbReference>
<comment type="caution">
    <text evidence="4">The sequence shown here is derived from an EMBL/GenBank/DDBJ whole genome shotgun (WGS) entry which is preliminary data.</text>
</comment>
<gene>
    <name evidence="4" type="primary">dprA</name>
    <name evidence="4" type="ORF">ENV30_07100</name>
</gene>
<evidence type="ECO:0000259" key="3">
    <source>
        <dbReference type="Pfam" id="PF17782"/>
    </source>
</evidence>
<reference evidence="4" key="1">
    <citation type="journal article" date="2020" name="mSystems">
        <title>Genome- and Community-Level Interaction Insights into Carbon Utilization and Element Cycling Functions of Hydrothermarchaeota in Hydrothermal Sediment.</title>
        <authorList>
            <person name="Zhou Z."/>
            <person name="Liu Y."/>
            <person name="Xu W."/>
            <person name="Pan J."/>
            <person name="Luo Z.H."/>
            <person name="Li M."/>
        </authorList>
    </citation>
    <scope>NUCLEOTIDE SEQUENCE [LARGE SCALE GENOMIC DNA]</scope>
    <source>
        <strain evidence="4">SpSt-747</strain>
    </source>
</reference>
<dbReference type="InterPro" id="IPR041614">
    <property type="entry name" value="DprA_WH"/>
</dbReference>
<proteinExistence type="inferred from homology"/>
<accession>A0A7V3YHE7</accession>
<organism evidence="4">
    <name type="scientific">Candidatus Caldatribacterium californiense</name>
    <dbReference type="NCBI Taxonomy" id="1454726"/>
    <lineage>
        <taxon>Bacteria</taxon>
        <taxon>Pseudomonadati</taxon>
        <taxon>Atribacterota</taxon>
        <taxon>Atribacteria</taxon>
        <taxon>Atribacterales</taxon>
        <taxon>Candidatus Caldatribacteriaceae</taxon>
        <taxon>Candidatus Caldatribacterium</taxon>
    </lineage>
</organism>
<evidence type="ECO:0000259" key="2">
    <source>
        <dbReference type="Pfam" id="PF02481"/>
    </source>
</evidence>
<dbReference type="InterPro" id="IPR010994">
    <property type="entry name" value="RuvA_2-like"/>
</dbReference>
<name>A0A7V3YHE7_9BACT</name>
<dbReference type="Gene3D" id="3.40.50.450">
    <property type="match status" value="1"/>
</dbReference>
<dbReference type="PANTHER" id="PTHR43022:SF1">
    <property type="entry name" value="PROTEIN SMF"/>
    <property type="match status" value="1"/>
</dbReference>
<dbReference type="PANTHER" id="PTHR43022">
    <property type="entry name" value="PROTEIN SMF"/>
    <property type="match status" value="1"/>
</dbReference>
<evidence type="ECO:0000313" key="4">
    <source>
        <dbReference type="EMBL" id="HGI31056.1"/>
    </source>
</evidence>
<dbReference type="AlphaFoldDB" id="A0A7V3YHE7"/>
<protein>
    <submittedName>
        <fullName evidence="4">DNA-protecting protein DprA</fullName>
    </submittedName>
</protein>
<comment type="similarity">
    <text evidence="1">Belongs to the DprA/Smf family.</text>
</comment>
<feature type="domain" description="DprA winged helix" evidence="3">
    <location>
        <begin position="305"/>
        <end position="356"/>
    </location>
</feature>
<evidence type="ECO:0000256" key="1">
    <source>
        <dbReference type="ARBA" id="ARBA00006525"/>
    </source>
</evidence>
<sequence length="361" mass="39147">MSDDLPFWVAFSHVRGIGPVRFRKLLDAFGSAAASWEAPFEALREVVGEGLARCVVAARQTLSPHELYTATLREGIAVIPWDSPAYPALLRSLSNPPFLLYVEGEFSFCAHEKYIAIVGTRRPTPYGVKAARFFARELAKAGWIVVSGLAVGIDGEAQKAVVEEGCPTIAVLGSGLRRIYPAVHLPLAREIVRRGGALVSEYPPGFGPRPEHFPLRNRIISGLSCGVLVVEAPRKSGALITVDFALEMGREVFAVPGPIFSPQSEGTNALIAQGARPVQQVEDILEAFGFLVPVSERPAGVENFLSEKEALLFSYIDHVGVFKEELLGRTGWGEGEFFQVLLALEMKGLVQEIPGGKVVRT</sequence>